<dbReference type="GO" id="GO:0030246">
    <property type="term" value="F:carbohydrate binding"/>
    <property type="evidence" value="ECO:0007669"/>
    <property type="project" value="InterPro"/>
</dbReference>
<dbReference type="GO" id="GO:0004553">
    <property type="term" value="F:hydrolase activity, hydrolyzing O-glycosyl compounds"/>
    <property type="evidence" value="ECO:0007669"/>
    <property type="project" value="TreeGrafter"/>
</dbReference>
<dbReference type="InterPro" id="IPR005196">
    <property type="entry name" value="Glyco_hydro_65_N"/>
</dbReference>
<dbReference type="Pfam" id="PF03632">
    <property type="entry name" value="Glyco_hydro_65m"/>
    <property type="match status" value="1"/>
</dbReference>
<name>A0A086P7U0_SPHHM</name>
<reference evidence="3" key="1">
    <citation type="submission" date="2014-08" db="EMBL/GenBank/DDBJ databases">
        <title>Draft genome sequences of Sphingobium herbicidovorans.</title>
        <authorList>
            <person name="Gan H.M."/>
            <person name="Gan H.Y."/>
            <person name="Savka M.A."/>
        </authorList>
    </citation>
    <scope>NUCLEOTIDE SEQUENCE [LARGE SCALE GENOMIC DNA]</scope>
    <source>
        <strain evidence="3">NBRC 16415</strain>
    </source>
</reference>
<comment type="caution">
    <text evidence="3">The sequence shown here is derived from an EMBL/GenBank/DDBJ whole genome shotgun (WGS) entry which is preliminary data.</text>
</comment>
<dbReference type="PANTHER" id="PTHR11051:SF8">
    <property type="entry name" value="PROTEIN-GLUCOSYLGALACTOSYLHYDROXYLYSINE GLUCOSIDASE"/>
    <property type="match status" value="1"/>
</dbReference>
<dbReference type="InterPro" id="IPR037018">
    <property type="entry name" value="GH65_N"/>
</dbReference>
<dbReference type="Pfam" id="PF03636">
    <property type="entry name" value="Glyco_hydro_65N"/>
    <property type="match status" value="1"/>
</dbReference>
<dbReference type="STRING" id="76947.GCA_002080435_03175"/>
<feature type="domain" description="Glycoside hydrolase family 65 central catalytic" evidence="1">
    <location>
        <begin position="321"/>
        <end position="517"/>
    </location>
</feature>
<dbReference type="Gene3D" id="1.50.10.10">
    <property type="match status" value="1"/>
</dbReference>
<dbReference type="GO" id="GO:0016757">
    <property type="term" value="F:glycosyltransferase activity"/>
    <property type="evidence" value="ECO:0007669"/>
    <property type="project" value="UniProtKB-ARBA"/>
</dbReference>
<dbReference type="InterPro" id="IPR012341">
    <property type="entry name" value="6hp_glycosidase-like_sf"/>
</dbReference>
<dbReference type="eggNOG" id="COG1554">
    <property type="taxonomic scope" value="Bacteria"/>
</dbReference>
<evidence type="ECO:0000313" key="4">
    <source>
        <dbReference type="Proteomes" id="UP000024284"/>
    </source>
</evidence>
<dbReference type="GO" id="GO:0005975">
    <property type="term" value="P:carbohydrate metabolic process"/>
    <property type="evidence" value="ECO:0007669"/>
    <property type="project" value="InterPro"/>
</dbReference>
<dbReference type="AlphaFoldDB" id="A0A086P7U0"/>
<evidence type="ECO:0000313" key="3">
    <source>
        <dbReference type="EMBL" id="KFG89458.1"/>
    </source>
</evidence>
<dbReference type="InterPro" id="IPR008928">
    <property type="entry name" value="6-hairpin_glycosidase_sf"/>
</dbReference>
<feature type="domain" description="Glycoside hydrolase family 65 N-terminal" evidence="2">
    <location>
        <begin position="22"/>
        <end position="232"/>
    </location>
</feature>
<evidence type="ECO:0000259" key="1">
    <source>
        <dbReference type="Pfam" id="PF03632"/>
    </source>
</evidence>
<dbReference type="OrthoDB" id="414934at2"/>
<organism evidence="3 4">
    <name type="scientific">Sphingobium herbicidovorans (strain ATCC 700291 / DSM 11019 / CCUG 56400 / KCTC 2939 / LMG 18315 / NBRC 16415 / MH)</name>
    <name type="common">Sphingomonas herbicidovorans</name>
    <dbReference type="NCBI Taxonomy" id="1219045"/>
    <lineage>
        <taxon>Bacteria</taxon>
        <taxon>Pseudomonadati</taxon>
        <taxon>Pseudomonadota</taxon>
        <taxon>Alphaproteobacteria</taxon>
        <taxon>Sphingomonadales</taxon>
        <taxon>Sphingomonadaceae</taxon>
        <taxon>Sphingobium</taxon>
    </lineage>
</organism>
<dbReference type="InterPro" id="IPR011013">
    <property type="entry name" value="Gal_mutarotase_sf_dom"/>
</dbReference>
<dbReference type="Proteomes" id="UP000024284">
    <property type="component" value="Unassembled WGS sequence"/>
</dbReference>
<dbReference type="SUPFAM" id="SSF48208">
    <property type="entry name" value="Six-hairpin glycosidases"/>
    <property type="match status" value="1"/>
</dbReference>
<dbReference type="InterPro" id="IPR005195">
    <property type="entry name" value="Glyco_hydro_65_M"/>
</dbReference>
<dbReference type="PANTHER" id="PTHR11051">
    <property type="entry name" value="GLYCOSYL HYDROLASE-RELATED"/>
    <property type="match status" value="1"/>
</dbReference>
<dbReference type="Gene3D" id="2.70.98.40">
    <property type="entry name" value="Glycoside hydrolase, family 65, N-terminal domain"/>
    <property type="match status" value="1"/>
</dbReference>
<evidence type="ECO:0000259" key="2">
    <source>
        <dbReference type="Pfam" id="PF03636"/>
    </source>
</evidence>
<sequence length="687" mass="75465">MGWEPLSSDPVDGFRGDDLPAYVANGLVGLRVREIPMLPGSAIVNGVVGLHAEEPVEAAVPVPYPLAADLGIGETWLTEQPWLISDATQRYDFAGGELFSGFTFHIGELAIRVEILTFASRSDPALVLQRIELTADSSCTVRLRADIATAGSRGRADERKAGQQAAWGNGAMLWVPEGDFSCCGIACHSECPQATDEPCFRDKHGSGSLNAEYSVELKRGRTVQLEQIAALVPSLVHHRPMDEAIRRLAKGKELGFDRLRDLNRESWRELWEGRIVVDGASADHQRLIDAGFFYLNSSAHRSSPAATSMFGLASWPNYNYYFGHVMWDIDAFCVPPLLLVQPTAARSLLGFRARHVDAARMYAMLDNKDGLRFPWEAAPRSGEEATPGPGSGAAHAAHVSLHVARSFALQAEAERDMRYLRETGWPILSGVADWLASRVTWTTRGFELLRATGPAEVPEPPDNDSFTLMTAYDLLRRTIRIGLSIGAEIPSNWRDMAENLHLPVRSDGVIASHEEFRISEPKGATPSPLAGLFPMNYPATGRQEKATLDLFLSHWPDYAGSPMLPAFYPVWAAMRGDRALALKLFEEGYVAYDKGRFHQCLEYREDHPDSKVPAGPFMANIGGMLMTMLLGLPGIEISDADPSEWGRRPVVLPSGWKGITVDRLWVGGTPMRMEATHGAAQARLLKA</sequence>
<protein>
    <submittedName>
        <fullName evidence="3">Beta-phosphoglucomutase</fullName>
    </submittedName>
</protein>
<dbReference type="RefSeq" id="WP_051908336.1">
    <property type="nucleotide sequence ID" value="NZ_BCZD01000039.1"/>
</dbReference>
<gene>
    <name evidence="3" type="ORF">BV98_002722</name>
</gene>
<accession>A0A086P7U0</accession>
<proteinExistence type="predicted"/>
<dbReference type="EMBL" id="JFZA02000027">
    <property type="protein sequence ID" value="KFG89458.1"/>
    <property type="molecule type" value="Genomic_DNA"/>
</dbReference>
<keyword evidence="4" id="KW-1185">Reference proteome</keyword>
<dbReference type="SUPFAM" id="SSF74650">
    <property type="entry name" value="Galactose mutarotase-like"/>
    <property type="match status" value="1"/>
</dbReference>
<dbReference type="PATRIC" id="fig|1219045.3.peg.2756"/>